<reference evidence="3 4" key="1">
    <citation type="submission" date="2015-01" db="EMBL/GenBank/DDBJ databases">
        <title>Evolution of Trichinella species and genotypes.</title>
        <authorList>
            <person name="Korhonen P.K."/>
            <person name="Edoardo P."/>
            <person name="Giuseppe L.R."/>
            <person name="Gasser R.B."/>
        </authorList>
    </citation>
    <scope>NUCLEOTIDE SEQUENCE [LARGE SCALE GENOMIC DNA]</scope>
    <source>
        <strain evidence="1">ISS141</strain>
        <strain evidence="2">ISS470</strain>
    </source>
</reference>
<name>A0A0V1FV40_TRIPS</name>
<evidence type="ECO:0000313" key="1">
    <source>
        <dbReference type="EMBL" id="KRX96579.1"/>
    </source>
</evidence>
<dbReference type="Proteomes" id="UP000054815">
    <property type="component" value="Unassembled WGS sequence"/>
</dbReference>
<protein>
    <submittedName>
        <fullName evidence="2">Uncharacterized protein</fullName>
    </submittedName>
</protein>
<dbReference type="Proteomes" id="UP000054995">
    <property type="component" value="Unassembled WGS sequence"/>
</dbReference>
<gene>
    <name evidence="2" type="ORF">T4D_9391</name>
    <name evidence="1" type="ORF">T4E_6026</name>
</gene>
<proteinExistence type="predicted"/>
<evidence type="ECO:0000313" key="4">
    <source>
        <dbReference type="Proteomes" id="UP000054995"/>
    </source>
</evidence>
<dbReference type="EMBL" id="JYDU01000042">
    <property type="protein sequence ID" value="KRX96579.1"/>
    <property type="molecule type" value="Genomic_DNA"/>
</dbReference>
<evidence type="ECO:0000313" key="3">
    <source>
        <dbReference type="Proteomes" id="UP000054815"/>
    </source>
</evidence>
<comment type="caution">
    <text evidence="2">The sequence shown here is derived from an EMBL/GenBank/DDBJ whole genome shotgun (WGS) entry which is preliminary data.</text>
</comment>
<sequence length="74" mass="8360">MNLVDIVCRVINYFVIGLLQWARSAIVSIDGRDALLASVLKARKKRVNQDIKHQADVWLVVISLAMGKGWKILE</sequence>
<evidence type="ECO:0000313" key="2">
    <source>
        <dbReference type="EMBL" id="KRY89139.1"/>
    </source>
</evidence>
<keyword evidence="4" id="KW-1185">Reference proteome</keyword>
<dbReference type="EMBL" id="JYDT01000034">
    <property type="protein sequence ID" value="KRY89139.1"/>
    <property type="molecule type" value="Genomic_DNA"/>
</dbReference>
<organism evidence="2 4">
    <name type="scientific">Trichinella pseudospiralis</name>
    <name type="common">Parasitic roundworm</name>
    <dbReference type="NCBI Taxonomy" id="6337"/>
    <lineage>
        <taxon>Eukaryota</taxon>
        <taxon>Metazoa</taxon>
        <taxon>Ecdysozoa</taxon>
        <taxon>Nematoda</taxon>
        <taxon>Enoplea</taxon>
        <taxon>Dorylaimia</taxon>
        <taxon>Trichinellida</taxon>
        <taxon>Trichinellidae</taxon>
        <taxon>Trichinella</taxon>
    </lineage>
</organism>
<accession>A0A0V1FV40</accession>
<dbReference type="AlphaFoldDB" id="A0A0V1FV40"/>